<organism evidence="1 2">
    <name type="scientific">Symbiodinium natans</name>
    <dbReference type="NCBI Taxonomy" id="878477"/>
    <lineage>
        <taxon>Eukaryota</taxon>
        <taxon>Sar</taxon>
        <taxon>Alveolata</taxon>
        <taxon>Dinophyceae</taxon>
        <taxon>Suessiales</taxon>
        <taxon>Symbiodiniaceae</taxon>
        <taxon>Symbiodinium</taxon>
    </lineage>
</organism>
<dbReference type="AlphaFoldDB" id="A0A812J6M2"/>
<keyword evidence="2" id="KW-1185">Reference proteome</keyword>
<feature type="non-terminal residue" evidence="1">
    <location>
        <position position="1"/>
    </location>
</feature>
<gene>
    <name evidence="1" type="primary">HERC1</name>
    <name evidence="1" type="ORF">SNAT2548_LOCUS5768</name>
</gene>
<dbReference type="OrthoDB" id="5370059at2759"/>
<dbReference type="InterPro" id="IPR009091">
    <property type="entry name" value="RCC1/BLIP-II"/>
</dbReference>
<dbReference type="Proteomes" id="UP000604046">
    <property type="component" value="Unassembled WGS sequence"/>
</dbReference>
<dbReference type="SUPFAM" id="SSF50985">
    <property type="entry name" value="RCC1/BLIP-II"/>
    <property type="match status" value="1"/>
</dbReference>
<name>A0A812J6M2_9DINO</name>
<dbReference type="Gene3D" id="2.130.10.30">
    <property type="entry name" value="Regulator of chromosome condensation 1/beta-lactamase-inhibitor protein II"/>
    <property type="match status" value="2"/>
</dbReference>
<dbReference type="EMBL" id="CAJNDS010000372">
    <property type="protein sequence ID" value="CAE7198760.1"/>
    <property type="molecule type" value="Genomic_DNA"/>
</dbReference>
<protein>
    <submittedName>
        <fullName evidence="1">HERC1 protein</fullName>
    </submittedName>
</protein>
<comment type="caution">
    <text evidence="1">The sequence shown here is derived from an EMBL/GenBank/DDBJ whole genome shotgun (WGS) entry which is preliminary data.</text>
</comment>
<evidence type="ECO:0000313" key="2">
    <source>
        <dbReference type="Proteomes" id="UP000604046"/>
    </source>
</evidence>
<reference evidence="1" key="1">
    <citation type="submission" date="2021-02" db="EMBL/GenBank/DDBJ databases">
        <authorList>
            <person name="Dougan E. K."/>
            <person name="Rhodes N."/>
            <person name="Thang M."/>
            <person name="Chan C."/>
        </authorList>
    </citation>
    <scope>NUCLEOTIDE SEQUENCE</scope>
</reference>
<evidence type="ECO:0000313" key="1">
    <source>
        <dbReference type="EMBL" id="CAE7198760.1"/>
    </source>
</evidence>
<proteinExistence type="predicted"/>
<sequence length="553" mass="60143">CVDSGMNLGDLQRLGAVLAPLRLRLPPPRIMRDVVCIVYNLAGEVIHTGTSPSVEQALQKAQAACSGVALVPYARPFELSAHQWLLELQASNPSGVIDLLAIRMKKRMTSTYECLVKRGLQWPTYVVRIGDAILAWQGTGYTTWGCERCGGKAVNIVRWLTLGSKVFANRGAWVALQIDGTVLCWGLPEAGGNIPPSIKQQLWGIKDIQQTEFAFAALRIDGVVLTWGRHDRGGRMGKKLQEQLRHVLFISASDKYFAAATRDAVVMWKDENHVQWFQGVRASKLVPTTSAFAAMCNNDDGSEKVVILGDAGCHWGDRAGQHEVLNAVDVLTTHDAFAIITAEGIETLGRKAMGGECPNEVKQRLTSMSRPCRILSNPFAFTIAGRNHQTGNLSLETWGHQDYGGDSRQVRNVLSNVQSIDLCENTCGAFAVIVVVNGARQLVTWGHQDFGGNWRTALDAVSKADQVDEGQLSRMLAEAAALHANSESFCVVLGDGTVWCWGSSLCTKGFANAKQRIDEEGAVEVLSSAKAFTVVTSKGSRISWGDEQSGAQY</sequence>
<accession>A0A812J6M2</accession>